<dbReference type="EMBL" id="UINC01102925">
    <property type="protein sequence ID" value="SVC64917.1"/>
    <property type="molecule type" value="Genomic_DNA"/>
</dbReference>
<protein>
    <submittedName>
        <fullName evidence="1">Uncharacterized protein</fullName>
    </submittedName>
</protein>
<feature type="non-terminal residue" evidence="1">
    <location>
        <position position="52"/>
    </location>
</feature>
<sequence>MLISAIATMVAANLAWDNALDVRRTLVNLGREQAVQVALGAESWVITILHQD</sequence>
<dbReference type="Gene3D" id="3.30.1300.30">
    <property type="entry name" value="GSPII I/J protein-like"/>
    <property type="match status" value="1"/>
</dbReference>
<reference evidence="1" key="1">
    <citation type="submission" date="2018-05" db="EMBL/GenBank/DDBJ databases">
        <authorList>
            <person name="Lanie J.A."/>
            <person name="Ng W.-L."/>
            <person name="Kazmierczak K.M."/>
            <person name="Andrzejewski T.M."/>
            <person name="Davidsen T.M."/>
            <person name="Wayne K.J."/>
            <person name="Tettelin H."/>
            <person name="Glass J.I."/>
            <person name="Rusch D."/>
            <person name="Podicherti R."/>
            <person name="Tsui H.-C.T."/>
            <person name="Winkler M.E."/>
        </authorList>
    </citation>
    <scope>NUCLEOTIDE SEQUENCE</scope>
</reference>
<organism evidence="1">
    <name type="scientific">marine metagenome</name>
    <dbReference type="NCBI Taxonomy" id="408172"/>
    <lineage>
        <taxon>unclassified sequences</taxon>
        <taxon>metagenomes</taxon>
        <taxon>ecological metagenomes</taxon>
    </lineage>
</organism>
<gene>
    <name evidence="1" type="ORF">METZ01_LOCUS317771</name>
</gene>
<proteinExistence type="predicted"/>
<accession>A0A382NWV0</accession>
<evidence type="ECO:0000313" key="1">
    <source>
        <dbReference type="EMBL" id="SVC64917.1"/>
    </source>
</evidence>
<name>A0A382NWV0_9ZZZZ</name>
<dbReference type="AlphaFoldDB" id="A0A382NWV0"/>